<protein>
    <recommendedName>
        <fullName evidence="6">Protein kinase domain-containing protein</fullName>
    </recommendedName>
</protein>
<accession>A0ABR2HUA3</accession>
<reference evidence="4 5" key="1">
    <citation type="submission" date="2024-04" db="EMBL/GenBank/DDBJ databases">
        <title>Tritrichomonas musculus Genome.</title>
        <authorList>
            <person name="Alves-Ferreira E."/>
            <person name="Grigg M."/>
            <person name="Lorenzi H."/>
            <person name="Galac M."/>
        </authorList>
    </citation>
    <scope>NUCLEOTIDE SEQUENCE [LARGE SCALE GENOMIC DNA]</scope>
    <source>
        <strain evidence="4 5">EAF2021</strain>
    </source>
</reference>
<organism evidence="4 5">
    <name type="scientific">Tritrichomonas musculus</name>
    <dbReference type="NCBI Taxonomy" id="1915356"/>
    <lineage>
        <taxon>Eukaryota</taxon>
        <taxon>Metamonada</taxon>
        <taxon>Parabasalia</taxon>
        <taxon>Tritrichomonadida</taxon>
        <taxon>Tritrichomonadidae</taxon>
        <taxon>Tritrichomonas</taxon>
    </lineage>
</organism>
<dbReference type="InterPro" id="IPR051210">
    <property type="entry name" value="Ub_ligase/GEF_domain"/>
</dbReference>
<evidence type="ECO:0008006" key="6">
    <source>
        <dbReference type="Google" id="ProtNLM"/>
    </source>
</evidence>
<feature type="compositionally biased region" description="Basic and acidic residues" evidence="3">
    <location>
        <begin position="407"/>
        <end position="429"/>
    </location>
</feature>
<dbReference type="Gene3D" id="2.130.10.30">
    <property type="entry name" value="Regulator of chromosome condensation 1/beta-lactamase-inhibitor protein II"/>
    <property type="match status" value="2"/>
</dbReference>
<evidence type="ECO:0000313" key="4">
    <source>
        <dbReference type="EMBL" id="KAK8852726.1"/>
    </source>
</evidence>
<evidence type="ECO:0000256" key="2">
    <source>
        <dbReference type="PROSITE-ProRule" id="PRU00235"/>
    </source>
</evidence>
<dbReference type="SUPFAM" id="SSF50985">
    <property type="entry name" value="RCC1/BLIP-II"/>
    <property type="match status" value="1"/>
</dbReference>
<feature type="region of interest" description="Disordered" evidence="3">
    <location>
        <begin position="373"/>
        <end position="429"/>
    </location>
</feature>
<dbReference type="PANTHER" id="PTHR22870">
    <property type="entry name" value="REGULATOR OF CHROMOSOME CONDENSATION"/>
    <property type="match status" value="1"/>
</dbReference>
<dbReference type="InterPro" id="IPR009091">
    <property type="entry name" value="RCC1/BLIP-II"/>
</dbReference>
<dbReference type="PROSITE" id="PS50012">
    <property type="entry name" value="RCC1_3"/>
    <property type="match status" value="1"/>
</dbReference>
<dbReference type="Pfam" id="PF13540">
    <property type="entry name" value="RCC1_2"/>
    <property type="match status" value="1"/>
</dbReference>
<evidence type="ECO:0000313" key="5">
    <source>
        <dbReference type="Proteomes" id="UP001470230"/>
    </source>
</evidence>
<dbReference type="PANTHER" id="PTHR22870:SF466">
    <property type="entry name" value="ANKYRIN REPEAT-CONTAINING PROTEIN"/>
    <property type="match status" value="1"/>
</dbReference>
<evidence type="ECO:0000256" key="3">
    <source>
        <dbReference type="SAM" id="MobiDB-lite"/>
    </source>
</evidence>
<feature type="compositionally biased region" description="Acidic residues" evidence="3">
    <location>
        <begin position="373"/>
        <end position="406"/>
    </location>
</feature>
<feature type="repeat" description="RCC1" evidence="2">
    <location>
        <begin position="248"/>
        <end position="300"/>
    </location>
</feature>
<dbReference type="Gene3D" id="1.10.510.10">
    <property type="entry name" value="Transferase(Phosphotransferase) domain 1"/>
    <property type="match status" value="1"/>
</dbReference>
<dbReference type="InterPro" id="IPR011009">
    <property type="entry name" value="Kinase-like_dom_sf"/>
</dbReference>
<sequence>MIKLCGSNEFSQLGESSTNTNPKSYPIISPPINSHIEVSTLLSLSTYSNHTVWITNDGHAYAIGQTSFKDNDLLHISTTDNVQELILIDSENRPCKFISVVCGLKYTLFIVSVPDDNDKTYLVYLNPTYNNGVPKFLDIDNKRPEYLFGGIENAAAIDTEGGVYIINDSVFSTSSLQATFLPDNEKAASISFCHDYCIVLSLNGKLFESPIPQLDDLPSFERIEELKKLMIINISGTNQHCFAITRSGKVYGRGSFTDGMLGNDQDTGTTDDFIHIDSFGDYKIISAYAGYNHSLFQTDTGKILACGDNNYGQLLLENGPSSECIKTPIETSINEGASFCIAGNYLSEVFVNCEPPKNCSNCGFKLQVDLTEVEEKTDENDNSEIVSFEEEEEEGEPKTESEEENIEDNKDNEKEEKDSHEIPQDNIKERKVELKDNSQEEDFPESVPSQPLEMFDLSFPDILCQHIKPAKIINLHRSRTLTTSRVYLKPKDVNKNPTLLISKSLNANNDILSLIKIFCIQNQLCSGAIMSPVRLSISPKKEFEAFYQYPVNGPLSNYIGFAHEGLINDSKQLTPTQKSIIAYGIASAIRCIHDEGYSFGEINAKNVYLDSQFRPYLTNFYSIQKVDKSRPLSQKLDILAYSFIYAALIEPIAFDPPVKSTEEFFRNLTDPKLRKRPVCANAEESQMEALEKMWDFIPKDRIDIHTVIEYFDEGDLVFDGTNMSEFTQYKTYLDDFQKEKKPDSQSDEESD</sequence>
<dbReference type="SUPFAM" id="SSF56112">
    <property type="entry name" value="Protein kinase-like (PK-like)"/>
    <property type="match status" value="1"/>
</dbReference>
<feature type="compositionally biased region" description="Polar residues" evidence="3">
    <location>
        <begin position="8"/>
        <end position="23"/>
    </location>
</feature>
<dbReference type="InterPro" id="IPR000408">
    <property type="entry name" value="Reg_chr_condens"/>
</dbReference>
<gene>
    <name evidence="4" type="ORF">M9Y10_017715</name>
</gene>
<keyword evidence="1" id="KW-0677">Repeat</keyword>
<feature type="region of interest" description="Disordered" evidence="3">
    <location>
        <begin position="1"/>
        <end position="24"/>
    </location>
</feature>
<evidence type="ECO:0000256" key="1">
    <source>
        <dbReference type="ARBA" id="ARBA00022737"/>
    </source>
</evidence>
<keyword evidence="5" id="KW-1185">Reference proteome</keyword>
<dbReference type="Proteomes" id="UP001470230">
    <property type="component" value="Unassembled WGS sequence"/>
</dbReference>
<proteinExistence type="predicted"/>
<name>A0ABR2HUA3_9EUKA</name>
<comment type="caution">
    <text evidence="4">The sequence shown here is derived from an EMBL/GenBank/DDBJ whole genome shotgun (WGS) entry which is preliminary data.</text>
</comment>
<dbReference type="EMBL" id="JAPFFF010000023">
    <property type="protein sequence ID" value="KAK8852726.1"/>
    <property type="molecule type" value="Genomic_DNA"/>
</dbReference>